<sequence length="47" mass="5265">MSKSIGVSTKTFERAKKVIELASPKLKEQVRSGQTSINYAYKKSMSQ</sequence>
<keyword evidence="2" id="KW-1185">Reference proteome</keyword>
<evidence type="ECO:0000313" key="1">
    <source>
        <dbReference type="EMBL" id="KER05580.1"/>
    </source>
</evidence>
<reference evidence="1 2" key="1">
    <citation type="submission" date="2014-06" db="EMBL/GenBank/DDBJ databases">
        <authorList>
            <person name="Ngugi D.K."/>
            <person name="Blom J."/>
            <person name="Alam I."/>
            <person name="Rashid M."/>
            <person name="Ba Alawi W."/>
            <person name="Zhang G."/>
            <person name="Hikmawan T."/>
            <person name="Guan Y."/>
            <person name="Antunes A."/>
            <person name="Siam R."/>
            <person name="Eldorry H."/>
            <person name="Bajic V."/>
            <person name="Stingl U."/>
        </authorList>
    </citation>
    <scope>NUCLEOTIDE SEQUENCE [LARGE SCALE GENOMIC DNA]</scope>
    <source>
        <strain evidence="1">SCGC AAA799-E16</strain>
    </source>
</reference>
<dbReference type="AlphaFoldDB" id="A0A081S3S7"/>
<comment type="caution">
    <text evidence="1">The sequence shown here is derived from an EMBL/GenBank/DDBJ whole genome shotgun (WGS) entry which is preliminary data.</text>
</comment>
<name>A0A081S3S7_9ARCH</name>
<organism evidence="1 2">
    <name type="scientific">Marine Group I thaumarchaeote SCGC AAA799-E16</name>
    <dbReference type="NCBI Taxonomy" id="1502292"/>
    <lineage>
        <taxon>Archaea</taxon>
        <taxon>Nitrososphaerota</taxon>
        <taxon>Marine Group I</taxon>
    </lineage>
</organism>
<evidence type="ECO:0000313" key="2">
    <source>
        <dbReference type="Proteomes" id="UP000028027"/>
    </source>
</evidence>
<dbReference type="Proteomes" id="UP000028027">
    <property type="component" value="Unassembled WGS sequence"/>
</dbReference>
<accession>A0A081S3S7</accession>
<protein>
    <submittedName>
        <fullName evidence="1">Uncharacterized protein</fullName>
    </submittedName>
</protein>
<gene>
    <name evidence="1" type="ORF">AAA799E16_01752</name>
</gene>
<proteinExistence type="predicted"/>
<dbReference type="EMBL" id="JNVL01000043">
    <property type="protein sequence ID" value="KER05580.1"/>
    <property type="molecule type" value="Genomic_DNA"/>
</dbReference>